<dbReference type="EMBL" id="CAIIXF020000009">
    <property type="protein sequence ID" value="CAH1794611.1"/>
    <property type="molecule type" value="Genomic_DNA"/>
</dbReference>
<dbReference type="SMART" id="SM01034">
    <property type="entry name" value="BLUF"/>
    <property type="match status" value="1"/>
</dbReference>
<proteinExistence type="predicted"/>
<evidence type="ECO:0000313" key="1">
    <source>
        <dbReference type="EMBL" id="CAH1794611.1"/>
    </source>
</evidence>
<keyword evidence="2" id="KW-1185">Reference proteome</keyword>
<dbReference type="PANTHER" id="PTHR34035:SF1">
    <property type="entry name" value="TESTIS-EXPRESSED PROTEIN 47"/>
    <property type="match status" value="1"/>
</dbReference>
<dbReference type="GO" id="GO:0009882">
    <property type="term" value="F:blue light photoreceptor activity"/>
    <property type="evidence" value="ECO:0007669"/>
    <property type="project" value="InterPro"/>
</dbReference>
<protein>
    <submittedName>
        <fullName evidence="1">Uncharacterized protein</fullName>
    </submittedName>
</protein>
<comment type="caution">
    <text evidence="1">The sequence shown here is derived from an EMBL/GenBank/DDBJ whole genome shotgun (WGS) entry which is preliminary data.</text>
</comment>
<evidence type="ECO:0000313" key="2">
    <source>
        <dbReference type="Proteomes" id="UP000749559"/>
    </source>
</evidence>
<gene>
    <name evidence="1" type="ORF">OFUS_LOCUS19281</name>
</gene>
<dbReference type="InterPro" id="IPR055308">
    <property type="entry name" value="TEX47-like"/>
</dbReference>
<reference evidence="1" key="1">
    <citation type="submission" date="2022-03" db="EMBL/GenBank/DDBJ databases">
        <authorList>
            <person name="Martin C."/>
        </authorList>
    </citation>
    <scope>NUCLEOTIDE SEQUENCE</scope>
</reference>
<dbReference type="OrthoDB" id="548795at2759"/>
<dbReference type="AlphaFoldDB" id="A0A8J1U5J5"/>
<sequence>MASVVGMEDREDSVIDGQRMSLLDMVEEKNRVNNKKTLLHRFVFVAKLNQNSTEQTEVGEYYDSLFKNLHNNNQNAEGVTGLMLVYPRLCVHVIESSTEMFQEILKDFCSNIEEGTGHIENAKVLVLSHDIPVRLYQQWNFRILDIRAPSGDDYETSESTYKVATDLVIQLLKLGSYLAKQPKLNLKNAMDSLHEKVPELLPQQDIIAYLVETEDSCISKPSDYLNKYYRIPFDVCLESEKSWPMPTRLFPYN</sequence>
<accession>A0A8J1U5J5</accession>
<dbReference type="InterPro" id="IPR007024">
    <property type="entry name" value="BLUF_domain"/>
</dbReference>
<dbReference type="Proteomes" id="UP000749559">
    <property type="component" value="Unassembled WGS sequence"/>
</dbReference>
<dbReference type="Pfam" id="PF24787">
    <property type="entry name" value="TEX47"/>
    <property type="match status" value="1"/>
</dbReference>
<dbReference type="GO" id="GO:0071949">
    <property type="term" value="F:FAD binding"/>
    <property type="evidence" value="ECO:0007669"/>
    <property type="project" value="InterPro"/>
</dbReference>
<name>A0A8J1U5J5_OWEFU</name>
<dbReference type="PANTHER" id="PTHR34035">
    <property type="entry name" value="TESTIS-EXPRESSED PROTEIN 47"/>
    <property type="match status" value="1"/>
</dbReference>
<organism evidence="1 2">
    <name type="scientific">Owenia fusiformis</name>
    <name type="common">Polychaete worm</name>
    <dbReference type="NCBI Taxonomy" id="6347"/>
    <lineage>
        <taxon>Eukaryota</taxon>
        <taxon>Metazoa</taxon>
        <taxon>Spiralia</taxon>
        <taxon>Lophotrochozoa</taxon>
        <taxon>Annelida</taxon>
        <taxon>Polychaeta</taxon>
        <taxon>Sedentaria</taxon>
        <taxon>Canalipalpata</taxon>
        <taxon>Sabellida</taxon>
        <taxon>Oweniida</taxon>
        <taxon>Oweniidae</taxon>
        <taxon>Owenia</taxon>
    </lineage>
</organism>